<keyword evidence="2" id="KW-0812">Transmembrane</keyword>
<feature type="compositionally biased region" description="Basic and acidic residues" evidence="1">
    <location>
        <begin position="346"/>
        <end position="357"/>
    </location>
</feature>
<evidence type="ECO:0000256" key="2">
    <source>
        <dbReference type="SAM" id="Phobius"/>
    </source>
</evidence>
<dbReference type="EMBL" id="HBIZ01010995">
    <property type="protein sequence ID" value="CAE0753945.1"/>
    <property type="molecule type" value="Transcribed_RNA"/>
</dbReference>
<protein>
    <submittedName>
        <fullName evidence="3">Uncharacterized protein</fullName>
    </submittedName>
</protein>
<proteinExistence type="predicted"/>
<feature type="compositionally biased region" description="Polar residues" evidence="1">
    <location>
        <begin position="286"/>
        <end position="295"/>
    </location>
</feature>
<feature type="compositionally biased region" description="Pro residues" evidence="1">
    <location>
        <begin position="87"/>
        <end position="127"/>
    </location>
</feature>
<feature type="region of interest" description="Disordered" evidence="1">
    <location>
        <begin position="87"/>
        <end position="146"/>
    </location>
</feature>
<name>A0A7S4B4M5_CHRCT</name>
<sequence length="435" mass="45741">MDTDVVCAEYDQFCKCQGTVYLGRKYKKGRPGSGEITLTVWDMNLAGPLWWRDGATLCRATMFDNFDAWLYYHHCVCRFLAPSPFAPPPQPPPPPRPSLIHSPPPRPLSPSQCPPPPPPPPLTPSPSPTTRTPCIPPLSTSPVPPAGPAVASTNVHANPGAVAALVFLSIILLGIALHLLNRRLRIFMFAHRKLIELPTYFSSREQLDGPKPDQPDGPNPDKAEGPKPGQPESPKPDPAEGPKPACVEARQPTQRSSTLSSSLACGAKTSAEGERAKSAAKPDPQACSSSGTSTRAKGAASRRGGDGLSIDSDGDGAKDLDGSSEGERATEGERDPGISAVSGSERMGEATGEKLGKEGIGSMGTGGAARSHGQAGSGRACADAKSADESGHVDEGVLEGEEHVCWVELRKQALKELRREGGVPPGLDPDHGLRI</sequence>
<evidence type="ECO:0000256" key="1">
    <source>
        <dbReference type="SAM" id="MobiDB-lite"/>
    </source>
</evidence>
<reference evidence="3" key="1">
    <citation type="submission" date="2021-01" db="EMBL/GenBank/DDBJ databases">
        <authorList>
            <person name="Corre E."/>
            <person name="Pelletier E."/>
            <person name="Niang G."/>
            <person name="Scheremetjew M."/>
            <person name="Finn R."/>
            <person name="Kale V."/>
            <person name="Holt S."/>
            <person name="Cochrane G."/>
            <person name="Meng A."/>
            <person name="Brown T."/>
            <person name="Cohen L."/>
        </authorList>
    </citation>
    <scope>NUCLEOTIDE SEQUENCE</scope>
    <source>
        <strain evidence="3">CCMP645</strain>
    </source>
</reference>
<feature type="compositionally biased region" description="Gly residues" evidence="1">
    <location>
        <begin position="358"/>
        <end position="367"/>
    </location>
</feature>
<feature type="compositionally biased region" description="Basic and acidic residues" evidence="1">
    <location>
        <begin position="385"/>
        <end position="395"/>
    </location>
</feature>
<dbReference type="AlphaFoldDB" id="A0A7S4B4M5"/>
<keyword evidence="2" id="KW-0472">Membrane</keyword>
<feature type="compositionally biased region" description="Basic and acidic residues" evidence="1">
    <location>
        <begin position="315"/>
        <end position="336"/>
    </location>
</feature>
<gene>
    <name evidence="3" type="ORF">PCAR00345_LOCUS6532</name>
</gene>
<organism evidence="3">
    <name type="scientific">Chrysotila carterae</name>
    <name type="common">Marine alga</name>
    <name type="synonym">Syracosphaera carterae</name>
    <dbReference type="NCBI Taxonomy" id="13221"/>
    <lineage>
        <taxon>Eukaryota</taxon>
        <taxon>Haptista</taxon>
        <taxon>Haptophyta</taxon>
        <taxon>Prymnesiophyceae</taxon>
        <taxon>Isochrysidales</taxon>
        <taxon>Isochrysidaceae</taxon>
        <taxon>Chrysotila</taxon>
    </lineage>
</organism>
<keyword evidence="2" id="KW-1133">Transmembrane helix</keyword>
<feature type="compositionally biased region" description="Basic and acidic residues" evidence="1">
    <location>
        <begin position="205"/>
        <end position="225"/>
    </location>
</feature>
<evidence type="ECO:0000313" key="3">
    <source>
        <dbReference type="EMBL" id="CAE0753945.1"/>
    </source>
</evidence>
<feature type="transmembrane region" description="Helical" evidence="2">
    <location>
        <begin position="161"/>
        <end position="180"/>
    </location>
</feature>
<accession>A0A7S4B4M5</accession>
<feature type="region of interest" description="Disordered" evidence="1">
    <location>
        <begin position="204"/>
        <end position="395"/>
    </location>
</feature>
<feature type="compositionally biased region" description="Polar residues" evidence="1">
    <location>
        <begin position="251"/>
        <end position="263"/>
    </location>
</feature>